<dbReference type="SUPFAM" id="SSF50814">
    <property type="entry name" value="Lipocalins"/>
    <property type="match status" value="1"/>
</dbReference>
<organism evidence="6 7">
    <name type="scientific">Dicentrarchus labrax</name>
    <name type="common">European seabass</name>
    <name type="synonym">Morone labrax</name>
    <dbReference type="NCBI Taxonomy" id="13489"/>
    <lineage>
        <taxon>Eukaryota</taxon>
        <taxon>Metazoa</taxon>
        <taxon>Chordata</taxon>
        <taxon>Craniata</taxon>
        <taxon>Vertebrata</taxon>
        <taxon>Euteleostomi</taxon>
        <taxon>Actinopterygii</taxon>
        <taxon>Neopterygii</taxon>
        <taxon>Teleostei</taxon>
        <taxon>Neoteleostei</taxon>
        <taxon>Acanthomorphata</taxon>
        <taxon>Eupercaria</taxon>
        <taxon>Moronidae</taxon>
        <taxon>Dicentrarchus</taxon>
    </lineage>
</organism>
<accession>A0A8C4EC96</accession>
<dbReference type="GeneTree" id="ENSGT00940000166223"/>
<dbReference type="InterPro" id="IPR022734">
    <property type="entry name" value="ApoM"/>
</dbReference>
<keyword evidence="4" id="KW-0325">Glycoprotein</keyword>
<evidence type="ECO:0000256" key="3">
    <source>
        <dbReference type="ARBA" id="ARBA00022729"/>
    </source>
</evidence>
<dbReference type="Proteomes" id="UP000694389">
    <property type="component" value="Unassembled WGS sequence"/>
</dbReference>
<evidence type="ECO:0000256" key="4">
    <source>
        <dbReference type="ARBA" id="ARBA00023180"/>
    </source>
</evidence>
<dbReference type="PANTHER" id="PTHR11967">
    <property type="entry name" value="ALPHA-1-ACID GLYCOPROTEIN"/>
    <property type="match status" value="1"/>
</dbReference>
<dbReference type="PANTHER" id="PTHR11967:SF2">
    <property type="entry name" value="ALPHA-1-ACID GLYCOPROTEIN 1"/>
    <property type="match status" value="1"/>
</dbReference>
<evidence type="ECO:0008006" key="8">
    <source>
        <dbReference type="Google" id="ProtNLM"/>
    </source>
</evidence>
<reference evidence="6" key="2">
    <citation type="submission" date="2025-09" db="UniProtKB">
        <authorList>
            <consortium name="Ensembl"/>
        </authorList>
    </citation>
    <scope>IDENTIFICATION</scope>
</reference>
<comment type="subcellular location">
    <subcellularLocation>
        <location evidence="1">Secreted</location>
    </subcellularLocation>
</comment>
<keyword evidence="3" id="KW-0732">Signal</keyword>
<evidence type="ECO:0000256" key="5">
    <source>
        <dbReference type="SAM" id="MobiDB-lite"/>
    </source>
</evidence>
<dbReference type="Pfam" id="PF11032">
    <property type="entry name" value="ApoM"/>
    <property type="match status" value="1"/>
</dbReference>
<dbReference type="GO" id="GO:0005576">
    <property type="term" value="C:extracellular region"/>
    <property type="evidence" value="ECO:0007669"/>
    <property type="project" value="UniProtKB-SubCell"/>
</dbReference>
<evidence type="ECO:0000313" key="6">
    <source>
        <dbReference type="Ensembl" id="ENSDLAP00005016339.2"/>
    </source>
</evidence>
<evidence type="ECO:0000256" key="1">
    <source>
        <dbReference type="ARBA" id="ARBA00004613"/>
    </source>
</evidence>
<proteinExistence type="predicted"/>
<dbReference type="InterPro" id="IPR012674">
    <property type="entry name" value="Calycin"/>
</dbReference>
<feature type="region of interest" description="Disordered" evidence="5">
    <location>
        <begin position="167"/>
        <end position="204"/>
    </location>
</feature>
<evidence type="ECO:0000313" key="7">
    <source>
        <dbReference type="Proteomes" id="UP000694389"/>
    </source>
</evidence>
<sequence>QHFSMRVFTSGFLLAPTTGTNNPLAITPSPLTCEDLVRPLDQLDLHHLEGRRALVAGSLSDPAHLEHFKRRESASINFANETSKTSIIRVFGFGDSCEYLNSSIRLEGSGFTFYHNNLTVTVLYTSCPDCLVIRFDNESKLLRLYLFSRRREVEQKEMEEFSTQAKCLNMPPPVMMDPTKELCPEQTSSDPAAQTGEKREGQKA</sequence>
<name>A0A8C4EC96_DICLA</name>
<evidence type="ECO:0000256" key="2">
    <source>
        <dbReference type="ARBA" id="ARBA00022525"/>
    </source>
</evidence>
<protein>
    <recommendedName>
        <fullName evidence="8">Apolipoprotein M</fullName>
    </recommendedName>
</protein>
<keyword evidence="7" id="KW-1185">Reference proteome</keyword>
<dbReference type="Ensembl" id="ENSDLAT00005017687.2">
    <property type="protein sequence ID" value="ENSDLAP00005016339.2"/>
    <property type="gene ID" value="ENSDLAG00005007949.2"/>
</dbReference>
<dbReference type="AlphaFoldDB" id="A0A8C4EC96"/>
<dbReference type="Gene3D" id="2.40.128.20">
    <property type="match status" value="1"/>
</dbReference>
<reference evidence="6" key="1">
    <citation type="submission" date="2025-08" db="UniProtKB">
        <authorList>
            <consortium name="Ensembl"/>
        </authorList>
    </citation>
    <scope>IDENTIFICATION</scope>
</reference>
<keyword evidence="2" id="KW-0964">Secreted</keyword>